<dbReference type="OrthoDB" id="1495787at2"/>
<protein>
    <recommendedName>
        <fullName evidence="3">CopG-like ribbon-helix-helix domain-containing protein</fullName>
    </recommendedName>
</protein>
<sequence>MSKEKNGTPRKKLSKPIKDPRIAVNMRLPSKILELLRYEAIESDRSATSIVVELLRKRYEDDL</sequence>
<dbReference type="GO" id="GO:0006355">
    <property type="term" value="P:regulation of DNA-templated transcription"/>
    <property type="evidence" value="ECO:0007669"/>
    <property type="project" value="InterPro"/>
</dbReference>
<keyword evidence="2" id="KW-1185">Reference proteome</keyword>
<dbReference type="RefSeq" id="WP_147930790.1">
    <property type="nucleotide sequence ID" value="NZ_VOXD01000015.1"/>
</dbReference>
<evidence type="ECO:0008006" key="3">
    <source>
        <dbReference type="Google" id="ProtNLM"/>
    </source>
</evidence>
<comment type="caution">
    <text evidence="1">The sequence shown here is derived from an EMBL/GenBank/DDBJ whole genome shotgun (WGS) entry which is preliminary data.</text>
</comment>
<evidence type="ECO:0000313" key="2">
    <source>
        <dbReference type="Proteomes" id="UP000321907"/>
    </source>
</evidence>
<accession>A0A5C7FDY5</accession>
<dbReference type="InterPro" id="IPR010985">
    <property type="entry name" value="Ribbon_hlx_hlx"/>
</dbReference>
<organism evidence="1 2">
    <name type="scientific">Neolewinella aurantiaca</name>
    <dbReference type="NCBI Taxonomy" id="2602767"/>
    <lineage>
        <taxon>Bacteria</taxon>
        <taxon>Pseudomonadati</taxon>
        <taxon>Bacteroidota</taxon>
        <taxon>Saprospiria</taxon>
        <taxon>Saprospirales</taxon>
        <taxon>Lewinellaceae</taxon>
        <taxon>Neolewinella</taxon>
    </lineage>
</organism>
<gene>
    <name evidence="1" type="ORF">FUA23_10965</name>
</gene>
<evidence type="ECO:0000313" key="1">
    <source>
        <dbReference type="EMBL" id="TXF89264.1"/>
    </source>
</evidence>
<proteinExistence type="predicted"/>
<dbReference type="Proteomes" id="UP000321907">
    <property type="component" value="Unassembled WGS sequence"/>
</dbReference>
<dbReference type="SUPFAM" id="SSF47598">
    <property type="entry name" value="Ribbon-helix-helix"/>
    <property type="match status" value="1"/>
</dbReference>
<dbReference type="AlphaFoldDB" id="A0A5C7FDY5"/>
<reference evidence="1 2" key="1">
    <citation type="submission" date="2019-08" db="EMBL/GenBank/DDBJ databases">
        <title>Lewinella sp. strain SSH13 Genome sequencing and assembly.</title>
        <authorList>
            <person name="Kim I."/>
        </authorList>
    </citation>
    <scope>NUCLEOTIDE SEQUENCE [LARGE SCALE GENOMIC DNA]</scope>
    <source>
        <strain evidence="1 2">SSH13</strain>
    </source>
</reference>
<dbReference type="EMBL" id="VOXD01000015">
    <property type="protein sequence ID" value="TXF89264.1"/>
    <property type="molecule type" value="Genomic_DNA"/>
</dbReference>
<name>A0A5C7FDY5_9BACT</name>